<evidence type="ECO:0000313" key="1">
    <source>
        <dbReference type="EMBL" id="OCJ40254.1"/>
    </source>
</evidence>
<comment type="caution">
    <text evidence="1">The sequence shown here is derived from an EMBL/GenBank/DDBJ whole genome shotgun (WGS) entry which is preliminary data.</text>
</comment>
<sequence length="59" mass="6555">MGLQIGEDQIASEFLRKFCLPRKPLTVCRLKQALSDLTGRAFEAICGFPDIAIIRTSKS</sequence>
<name>A0AB36EMT2_AGRTU</name>
<organism evidence="1 2">
    <name type="scientific">Agrobacterium tumefaciens</name>
    <dbReference type="NCBI Taxonomy" id="358"/>
    <lineage>
        <taxon>Bacteria</taxon>
        <taxon>Pseudomonadati</taxon>
        <taxon>Pseudomonadota</taxon>
        <taxon>Alphaproteobacteria</taxon>
        <taxon>Hyphomicrobiales</taxon>
        <taxon>Rhizobiaceae</taxon>
        <taxon>Rhizobium/Agrobacterium group</taxon>
        <taxon>Agrobacterium</taxon>
        <taxon>Agrobacterium tumefaciens complex</taxon>
    </lineage>
</organism>
<reference evidence="1 2" key="1">
    <citation type="journal article" date="2016" name="PeerJ">
        <title>Gall-ID: tools for genotyping gall-causing phytopathogenic bacteria.</title>
        <authorList>
            <person name="Davis E.W.II."/>
            <person name="Weisberg A.J."/>
            <person name="Tabima J.F."/>
            <person name="Grunwald N.J."/>
            <person name="Chang J.H."/>
        </authorList>
    </citation>
    <scope>NUCLEOTIDE SEQUENCE [LARGE SCALE GENOMIC DNA]</scope>
    <source>
        <strain evidence="1 2">N2/73</strain>
    </source>
</reference>
<proteinExistence type="predicted"/>
<accession>A0AB36EMT2</accession>
<evidence type="ECO:0000313" key="2">
    <source>
        <dbReference type="Proteomes" id="UP000093451"/>
    </source>
</evidence>
<dbReference type="EMBL" id="LXKT01000003">
    <property type="protein sequence ID" value="OCJ40254.1"/>
    <property type="molecule type" value="Genomic_DNA"/>
</dbReference>
<protein>
    <submittedName>
        <fullName evidence="1">Uncharacterized protein</fullName>
    </submittedName>
</protein>
<dbReference type="AlphaFoldDB" id="A0AB36EMT2"/>
<gene>
    <name evidence="1" type="ORF">A6U91_23400</name>
</gene>
<dbReference type="Proteomes" id="UP000093451">
    <property type="component" value="Unassembled WGS sequence"/>
</dbReference>